<sequence length="798" mass="90209">MVRLTNEDRKTLFYSSTNLLTSPCFSQARRIRKDSTSLSILRTVRNASVLLQRSSLPLMLVLLANDVQLNPGPSNPIPATPCKTNPTDLKVLYVNARSLKSFVPADNDTSNKVCKITLLQELVHGGEYEVVCICETWLNNTILDTELLPGFNIFRRNRMGRIGGGVLIAIKENLHATRRCDLERDGTELAVVQLSKANNEPVILYVYYRPPNSSPDAGLSLLNNSIASNPESCCLILVGDFNIPSISWSDSPSTPISTGGCSNGENLCELIGDNFLYQFVDGPTHRAGNKLDLLFCNRTETLSDVLTLSCDEHNFPTDHYTIEFLIRTKFSKAKPVRRTVYDYNRANFPELCKALSQTDLRKTPERKVKLRTLCQQVKNVIRKKHKKYLDKIEISFNENPKLFWNYHKAALHHRSALNPVILHNNETAMTPKQKAELFNSYFCSVFRPLKALPITDDSPLLLSPVEQLSDITVSEEVAHHLAHLDPTKASGPDGIPARKDKKELAINYRPISLLSIISKVLERCVCNRFYEHIRDSINEAQHGFLHGRSCTTQLLSTLHRIGQLLDKNTQTDILFLDFAKAFDSVDHVILLRKLKDYGIAGNLYRWFSDYLHNRTQRVVVEGAASSWSPITSGVPQGSILGPMLFLLFINDLPDVIPESTSTGLYADDTKLYREISTPEDCSQLQEALSCADVWSKDNNINFNPLKCKILTFSRRKIPFLFEYYLGSSELKRVNDEVDLEITVTSNLSWTTHINNIKVKANRLLGLLRRTCPLLTDRSIRRTLYLSLVKSQLCYATEN</sequence>
<comment type="caution">
    <text evidence="1">The sequence shown here is derived from an EMBL/GenBank/DDBJ whole genome shotgun (WGS) entry which is preliminary data.</text>
</comment>
<accession>A0A7D9H7L6</accession>
<dbReference type="Gene3D" id="3.60.10.10">
    <property type="entry name" value="Endonuclease/exonuclease/phosphatase"/>
    <property type="match status" value="1"/>
</dbReference>
<proteinExistence type="predicted"/>
<dbReference type="Pfam" id="PF00078">
    <property type="entry name" value="RVT_1"/>
    <property type="match status" value="1"/>
</dbReference>
<evidence type="ECO:0000313" key="2">
    <source>
        <dbReference type="Proteomes" id="UP001152795"/>
    </source>
</evidence>
<dbReference type="PROSITE" id="PS50878">
    <property type="entry name" value="RT_POL"/>
    <property type="match status" value="1"/>
</dbReference>
<name>A0A7D9H7L6_PARCT</name>
<dbReference type="Proteomes" id="UP001152795">
    <property type="component" value="Unassembled WGS sequence"/>
</dbReference>
<dbReference type="InterPro" id="IPR005135">
    <property type="entry name" value="Endo/exonuclease/phosphatase"/>
</dbReference>
<gene>
    <name evidence="1" type="ORF">PACLA_8A053505</name>
</gene>
<evidence type="ECO:0000313" key="1">
    <source>
        <dbReference type="EMBL" id="CAB3977536.1"/>
    </source>
</evidence>
<dbReference type="InterPro" id="IPR043502">
    <property type="entry name" value="DNA/RNA_pol_sf"/>
</dbReference>
<dbReference type="PANTHER" id="PTHR33332">
    <property type="entry name" value="REVERSE TRANSCRIPTASE DOMAIN-CONTAINING PROTEIN"/>
    <property type="match status" value="1"/>
</dbReference>
<dbReference type="GO" id="GO:0003824">
    <property type="term" value="F:catalytic activity"/>
    <property type="evidence" value="ECO:0007669"/>
    <property type="project" value="InterPro"/>
</dbReference>
<dbReference type="InterPro" id="IPR000477">
    <property type="entry name" value="RT_dom"/>
</dbReference>
<dbReference type="SUPFAM" id="SSF56672">
    <property type="entry name" value="DNA/RNA polymerases"/>
    <property type="match status" value="1"/>
</dbReference>
<protein>
    <submittedName>
        <fullName evidence="1">Uncharacterized protein</fullName>
    </submittedName>
</protein>
<dbReference type="CDD" id="cd01650">
    <property type="entry name" value="RT_nLTR_like"/>
    <property type="match status" value="1"/>
</dbReference>
<dbReference type="AlphaFoldDB" id="A0A7D9H7L6"/>
<reference evidence="1" key="1">
    <citation type="submission" date="2020-04" db="EMBL/GenBank/DDBJ databases">
        <authorList>
            <person name="Alioto T."/>
            <person name="Alioto T."/>
            <person name="Gomez Garrido J."/>
        </authorList>
    </citation>
    <scope>NUCLEOTIDE SEQUENCE</scope>
    <source>
        <strain evidence="1">A484AB</strain>
    </source>
</reference>
<keyword evidence="2" id="KW-1185">Reference proteome</keyword>
<dbReference type="Pfam" id="PF03372">
    <property type="entry name" value="Exo_endo_phos"/>
    <property type="match status" value="1"/>
</dbReference>
<dbReference type="InterPro" id="IPR036691">
    <property type="entry name" value="Endo/exonu/phosph_ase_sf"/>
</dbReference>
<dbReference type="OrthoDB" id="6779088at2759"/>
<dbReference type="EMBL" id="CACRXK020000053">
    <property type="protein sequence ID" value="CAB3977536.1"/>
    <property type="molecule type" value="Genomic_DNA"/>
</dbReference>
<dbReference type="SUPFAM" id="SSF56219">
    <property type="entry name" value="DNase I-like"/>
    <property type="match status" value="1"/>
</dbReference>
<organism evidence="1 2">
    <name type="scientific">Paramuricea clavata</name>
    <name type="common">Red gorgonian</name>
    <name type="synonym">Violescent sea-whip</name>
    <dbReference type="NCBI Taxonomy" id="317549"/>
    <lineage>
        <taxon>Eukaryota</taxon>
        <taxon>Metazoa</taxon>
        <taxon>Cnidaria</taxon>
        <taxon>Anthozoa</taxon>
        <taxon>Octocorallia</taxon>
        <taxon>Malacalcyonacea</taxon>
        <taxon>Plexauridae</taxon>
        <taxon>Paramuricea</taxon>
    </lineage>
</organism>